<sequence>MSARFLLPSSLLGLCLALVLPGCTVEPYAYQCGDKHCAVIDHKGEKHERPLDEMKPVWERNQEREEAIRRNKESIWREKTPEGKDNYGAGATISW</sequence>
<proteinExistence type="predicted"/>
<dbReference type="Proteomes" id="UP001168109">
    <property type="component" value="Unassembled WGS sequence"/>
</dbReference>
<evidence type="ECO:0000313" key="3">
    <source>
        <dbReference type="Proteomes" id="UP001168109"/>
    </source>
</evidence>
<evidence type="ECO:0000256" key="1">
    <source>
        <dbReference type="SAM" id="MobiDB-lite"/>
    </source>
</evidence>
<gene>
    <name evidence="2" type="ORF">OB962_02890</name>
</gene>
<name>A0ABT7Q7Q2_9GAMM</name>
<keyword evidence="3" id="KW-1185">Reference proteome</keyword>
<comment type="caution">
    <text evidence="2">The sequence shown here is derived from an EMBL/GenBank/DDBJ whole genome shotgun (WGS) entry which is preliminary data.</text>
</comment>
<protein>
    <recommendedName>
        <fullName evidence="4">Lipoprotein</fullName>
    </recommendedName>
</protein>
<dbReference type="EMBL" id="JAOPLU010000001">
    <property type="protein sequence ID" value="MDM5129950.1"/>
    <property type="molecule type" value="Genomic_DNA"/>
</dbReference>
<evidence type="ECO:0000313" key="2">
    <source>
        <dbReference type="EMBL" id="MDM5129950.1"/>
    </source>
</evidence>
<reference evidence="2" key="1">
    <citation type="submission" date="2024-05" db="EMBL/GenBank/DDBJ databases">
        <title>WGS of Aeromonas isolates.</title>
        <authorList>
            <person name="Lee H."/>
        </authorList>
    </citation>
    <scope>NUCLEOTIDE SEQUENCE</scope>
    <source>
        <strain evidence="2">LP308</strain>
    </source>
</reference>
<organism evidence="2 3">
    <name type="scientific">Aeromonas piscicola</name>
    <dbReference type="NCBI Taxonomy" id="600645"/>
    <lineage>
        <taxon>Bacteria</taxon>
        <taxon>Pseudomonadati</taxon>
        <taxon>Pseudomonadota</taxon>
        <taxon>Gammaproteobacteria</taxon>
        <taxon>Aeromonadales</taxon>
        <taxon>Aeromonadaceae</taxon>
        <taxon>Aeromonas</taxon>
    </lineage>
</organism>
<feature type="region of interest" description="Disordered" evidence="1">
    <location>
        <begin position="71"/>
        <end position="95"/>
    </location>
</feature>
<evidence type="ECO:0008006" key="4">
    <source>
        <dbReference type="Google" id="ProtNLM"/>
    </source>
</evidence>
<dbReference type="RefSeq" id="WP_042872532.1">
    <property type="nucleotide sequence ID" value="NZ_CDBL01000079.1"/>
</dbReference>
<accession>A0ABT7Q7Q2</accession>
<feature type="compositionally biased region" description="Basic and acidic residues" evidence="1">
    <location>
        <begin position="71"/>
        <end position="85"/>
    </location>
</feature>